<dbReference type="KEGG" id="uam:UABAM_00720"/>
<dbReference type="InterPro" id="IPR008271">
    <property type="entry name" value="Ser/Thr_kinase_AS"/>
</dbReference>
<evidence type="ECO:0000256" key="1">
    <source>
        <dbReference type="ARBA" id="ARBA00012513"/>
    </source>
</evidence>
<evidence type="ECO:0000256" key="4">
    <source>
        <dbReference type="ARBA" id="ARBA00022741"/>
    </source>
</evidence>
<feature type="binding site" evidence="7">
    <location>
        <position position="130"/>
    </location>
    <ligand>
        <name>ATP</name>
        <dbReference type="ChEBI" id="CHEBI:30616"/>
    </ligand>
</feature>
<dbReference type="SUPFAM" id="SSF56112">
    <property type="entry name" value="Protein kinase-like (PK-like)"/>
    <property type="match status" value="1"/>
</dbReference>
<dbReference type="RefSeq" id="WP_173013118.1">
    <property type="nucleotide sequence ID" value="NZ_AP019860.1"/>
</dbReference>
<dbReference type="InterPro" id="IPR017441">
    <property type="entry name" value="Protein_kinase_ATP_BS"/>
</dbReference>
<keyword evidence="6 7" id="KW-0067">ATP-binding</keyword>
<dbReference type="EC" id="2.7.11.1" evidence="1"/>
<dbReference type="AlphaFoldDB" id="A0A5S9IIX1"/>
<dbReference type="SMART" id="SM00220">
    <property type="entry name" value="S_TKc"/>
    <property type="match status" value="1"/>
</dbReference>
<dbReference type="CDD" id="cd14014">
    <property type="entry name" value="STKc_PknB_like"/>
    <property type="match status" value="1"/>
</dbReference>
<accession>A0A5S9IIX1</accession>
<dbReference type="PROSITE" id="PS00108">
    <property type="entry name" value="PROTEIN_KINASE_ST"/>
    <property type="match status" value="1"/>
</dbReference>
<keyword evidence="10" id="KW-1185">Reference proteome</keyword>
<keyword evidence="5 9" id="KW-0418">Kinase</keyword>
<dbReference type="GO" id="GO:0005737">
    <property type="term" value="C:cytoplasm"/>
    <property type="evidence" value="ECO:0007669"/>
    <property type="project" value="TreeGrafter"/>
</dbReference>
<feature type="domain" description="Protein kinase" evidence="8">
    <location>
        <begin position="101"/>
        <end position="356"/>
    </location>
</feature>
<evidence type="ECO:0000256" key="7">
    <source>
        <dbReference type="PROSITE-ProRule" id="PRU10141"/>
    </source>
</evidence>
<dbReference type="GO" id="GO:0004674">
    <property type="term" value="F:protein serine/threonine kinase activity"/>
    <property type="evidence" value="ECO:0007669"/>
    <property type="project" value="UniProtKB-KW"/>
</dbReference>
<reference evidence="9 10" key="1">
    <citation type="submission" date="2019-08" db="EMBL/GenBank/DDBJ databases">
        <title>Complete genome sequence of Candidatus Uab amorphum.</title>
        <authorList>
            <person name="Shiratori T."/>
            <person name="Suzuki S."/>
            <person name="Kakizawa Y."/>
            <person name="Ishida K."/>
        </authorList>
    </citation>
    <scope>NUCLEOTIDE SEQUENCE [LARGE SCALE GENOMIC DNA]</scope>
    <source>
        <strain evidence="9 10">SRT547</strain>
    </source>
</reference>
<dbReference type="GO" id="GO:0005524">
    <property type="term" value="F:ATP binding"/>
    <property type="evidence" value="ECO:0007669"/>
    <property type="project" value="UniProtKB-UniRule"/>
</dbReference>
<dbReference type="PANTHER" id="PTHR24361">
    <property type="entry name" value="MITOGEN-ACTIVATED KINASE KINASE KINASE"/>
    <property type="match status" value="1"/>
</dbReference>
<dbReference type="InterPro" id="IPR053235">
    <property type="entry name" value="Ser_Thr_kinase"/>
</dbReference>
<keyword evidence="3" id="KW-0808">Transferase</keyword>
<keyword evidence="2" id="KW-0723">Serine/threonine-protein kinase</keyword>
<dbReference type="InterPro" id="IPR011009">
    <property type="entry name" value="Kinase-like_dom_sf"/>
</dbReference>
<gene>
    <name evidence="9" type="ORF">UABAM_00720</name>
</gene>
<dbReference type="EMBL" id="AP019860">
    <property type="protein sequence ID" value="BBM82377.1"/>
    <property type="molecule type" value="Genomic_DNA"/>
</dbReference>
<dbReference type="Proteomes" id="UP000326354">
    <property type="component" value="Chromosome"/>
</dbReference>
<evidence type="ECO:0000256" key="5">
    <source>
        <dbReference type="ARBA" id="ARBA00022777"/>
    </source>
</evidence>
<dbReference type="PROSITE" id="PS50011">
    <property type="entry name" value="PROTEIN_KINASE_DOM"/>
    <property type="match status" value="1"/>
</dbReference>
<dbReference type="Pfam" id="PF00069">
    <property type="entry name" value="Pkinase"/>
    <property type="match status" value="1"/>
</dbReference>
<evidence type="ECO:0000256" key="6">
    <source>
        <dbReference type="ARBA" id="ARBA00022840"/>
    </source>
</evidence>
<dbReference type="FunFam" id="1.10.510.10:FF:000021">
    <property type="entry name" value="Serine/threonine protein kinase"/>
    <property type="match status" value="1"/>
</dbReference>
<organism evidence="9 10">
    <name type="scientific">Uabimicrobium amorphum</name>
    <dbReference type="NCBI Taxonomy" id="2596890"/>
    <lineage>
        <taxon>Bacteria</taxon>
        <taxon>Pseudomonadati</taxon>
        <taxon>Planctomycetota</taxon>
        <taxon>Candidatus Uabimicrobiia</taxon>
        <taxon>Candidatus Uabimicrobiales</taxon>
        <taxon>Candidatus Uabimicrobiaceae</taxon>
        <taxon>Candidatus Uabimicrobium</taxon>
    </lineage>
</organism>
<dbReference type="InterPro" id="IPR000719">
    <property type="entry name" value="Prot_kinase_dom"/>
</dbReference>
<dbReference type="Gene3D" id="1.10.510.10">
    <property type="entry name" value="Transferase(Phosphotransferase) domain 1"/>
    <property type="match status" value="1"/>
</dbReference>
<evidence type="ECO:0000256" key="2">
    <source>
        <dbReference type="ARBA" id="ARBA00022527"/>
    </source>
</evidence>
<evidence type="ECO:0000259" key="8">
    <source>
        <dbReference type="PROSITE" id="PS50011"/>
    </source>
</evidence>
<proteinExistence type="predicted"/>
<name>A0A5S9IIX1_UABAM</name>
<protein>
    <recommendedName>
        <fullName evidence="1">non-specific serine/threonine protein kinase</fullName>
        <ecNumber evidence="1">2.7.11.1</ecNumber>
    </recommendedName>
</protein>
<evidence type="ECO:0000313" key="9">
    <source>
        <dbReference type="EMBL" id="BBM82377.1"/>
    </source>
</evidence>
<keyword evidence="4 7" id="KW-0547">Nucleotide-binding</keyword>
<evidence type="ECO:0000313" key="10">
    <source>
        <dbReference type="Proteomes" id="UP000326354"/>
    </source>
</evidence>
<sequence>MSKEKLKKLIAKGILTPQQASQYLRESSHIPLRNWLIDNRYLNEGRWKQIFPKENVALPHSFVLDPQNPPVAPPKQQNVSEDHQTKDQVFVPKTHNTFRHYKMDKKLGEGGMGKVYKAVDTITGRVVALKFISSQFITQNDHKRFFQEVRAISRLEHDNIVKLYEVGEQPTLYYAMEYVEGKTLKDVHKLSYKQIADILRQVAVALDYAHEKNIIHRDIKPDNIILSDKYQAKLTDFGLAKDTEIQSSISRTGNIVGTPAFLSPEQVQGAKVTPQSDIYSLGATLYYILTGQPPFRDESFVSLFFDILHTTPPSPRRIKKEIPKDLESICLQCLEKKAEHRYATSQKLADDLQNFIDEKPVYAGKNVWRTTTHYLHKFTMRKGLLFLVFCNVFLLALVGENVPRSLSVATPDRNKDKDSVPNSDFAKVETSHKLDDGTFTQEIIDFGERSRFLWDPYHRGMLFYKMREKNSKYQRKAKNIWNKGVTIFKDNEKKATQLKYQLFYMDMIAVMYKKNWAGNPIRLLHKDCRGIMATIENFSDKSPVDVKILRNCRQFNEVLQIIRDYKREYEGNKSQAAKRAFFDSQRRYGGYENLFLALQGTQRLSNQIKFLHEALNAIPYEELVYVELLKVYREAGFYEEAEALYDHLRENINPHLLSADVEMLAIYMSHGKIERAKQILDKLKNYEIFASSQVQILYAQYLFLVDKNDDAQSVLKKLPKGLTVKENNLRAIIQRGLVGKTVGDQNVLLQAAKLYILKDNIALAKKYITYVENKLAREDRAAEKKSYLRTKANLYRTQLLLYRSELRNKRMSLSQIREFNTKLSDVGGHHEKFKSLIAGAYFAIDHNLSFDVFIEPLQQRCDEHTFFRIRGDYFFRDKKYLDAIGYWESSIHALPFFHDYLAEKQLKALEALNAK</sequence>
<dbReference type="PROSITE" id="PS00107">
    <property type="entry name" value="PROTEIN_KINASE_ATP"/>
    <property type="match status" value="1"/>
</dbReference>
<evidence type="ECO:0000256" key="3">
    <source>
        <dbReference type="ARBA" id="ARBA00022679"/>
    </source>
</evidence>